<evidence type="ECO:0000313" key="6">
    <source>
        <dbReference type="Proteomes" id="UP000189818"/>
    </source>
</evidence>
<dbReference type="InterPro" id="IPR032466">
    <property type="entry name" value="Metal_Hydrolase"/>
</dbReference>
<keyword evidence="6" id="KW-1185">Reference proteome</keyword>
<dbReference type="Pfam" id="PF02126">
    <property type="entry name" value="PTE"/>
    <property type="match status" value="1"/>
</dbReference>
<accession>A0A1T5GAR0</accession>
<comment type="caution">
    <text evidence="4">Lacks conserved residue(s) required for the propagation of feature annotation.</text>
</comment>
<protein>
    <submittedName>
        <fullName evidence="5">Phosphotriesterase-related protein</fullName>
    </submittedName>
</protein>
<dbReference type="SUPFAM" id="SSF51556">
    <property type="entry name" value="Metallo-dependent hydrolases"/>
    <property type="match status" value="1"/>
</dbReference>
<feature type="binding site" evidence="3">
    <location>
        <position position="240"/>
    </location>
    <ligand>
        <name>a divalent metal cation</name>
        <dbReference type="ChEBI" id="CHEBI:60240"/>
        <label>2</label>
    </ligand>
</feature>
<dbReference type="PROSITE" id="PS51318">
    <property type="entry name" value="TAT"/>
    <property type="match status" value="1"/>
</dbReference>
<keyword evidence="1 3" id="KW-0479">Metal-binding</keyword>
<dbReference type="EMBL" id="FUYM01000013">
    <property type="protein sequence ID" value="SKC05452.1"/>
    <property type="molecule type" value="Genomic_DNA"/>
</dbReference>
<dbReference type="InterPro" id="IPR006311">
    <property type="entry name" value="TAT_signal"/>
</dbReference>
<dbReference type="PANTHER" id="PTHR10819">
    <property type="entry name" value="PHOSPHOTRIESTERASE-RELATED"/>
    <property type="match status" value="1"/>
</dbReference>
<feature type="binding site" evidence="3">
    <location>
        <position position="274"/>
    </location>
    <ligand>
        <name>a divalent metal cation</name>
        <dbReference type="ChEBI" id="CHEBI:60240"/>
        <label>2</label>
    </ligand>
</feature>
<comment type="cofactor">
    <cofactor evidence="3">
        <name>a divalent metal cation</name>
        <dbReference type="ChEBI" id="CHEBI:60240"/>
    </cofactor>
    <text evidence="3">Binds 2 divalent metal cations per subunit.</text>
</comment>
<comment type="similarity">
    <text evidence="4">Belongs to the metallo-dependent hydrolases superfamily. Phosphotriesterase family.</text>
</comment>
<dbReference type="PROSITE" id="PS01322">
    <property type="entry name" value="PHOSPHOTRIESTERASE_1"/>
    <property type="match status" value="1"/>
</dbReference>
<proteinExistence type="inferred from homology"/>
<dbReference type="Proteomes" id="UP000189818">
    <property type="component" value="Unassembled WGS sequence"/>
</dbReference>
<dbReference type="STRING" id="439228.SAMN06295920_11341"/>
<evidence type="ECO:0000256" key="4">
    <source>
        <dbReference type="PROSITE-ProRule" id="PRU00679"/>
    </source>
</evidence>
<feature type="binding site" evidence="3">
    <location>
        <position position="209"/>
    </location>
    <ligand>
        <name>a divalent metal cation</name>
        <dbReference type="ChEBI" id="CHEBI:60240"/>
        <label>1</label>
    </ligand>
</feature>
<keyword evidence="2" id="KW-0378">Hydrolase</keyword>
<evidence type="ECO:0000256" key="2">
    <source>
        <dbReference type="ARBA" id="ARBA00022801"/>
    </source>
</evidence>
<feature type="binding site" evidence="3">
    <location>
        <position position="209"/>
    </location>
    <ligand>
        <name>a divalent metal cation</name>
        <dbReference type="ChEBI" id="CHEBI:60240"/>
        <label>2</label>
    </ligand>
</feature>
<evidence type="ECO:0000256" key="3">
    <source>
        <dbReference type="PIRSR" id="PIRSR601559-52"/>
    </source>
</evidence>
<name>A0A1T5GAR0_9SPHN</name>
<sequence length="395" mass="43621">MHDMSHPTRRRFAELIFGSAAAVALPRMAGAAMAKGAPAKRPSAVTMRGLVPAADLGITLTHEHVLGAIPKEVPQNTGRDIPSPDAGLINPVQPDPKDLWRFRRSPGAFGKVLRAPMSIDQTIWELEWFTKAGGRTIVDQSSLGIPRDVEGLRQISERTGINFILGTGFYIDPMVPAWVHKASLNELTEFLVKDIRQGVDGYRKGVIGELGIEGPTDLERNYVAAAGRAQKLTGAPVFLHVMSGILPSFRDSTEQLLKIFTDNGGELTKLVLAHQDGSGDDPEYQEHLLRRGIYLSYDTFGSEGVFVYQGRYIQLPQDARRIDELAKLIGRGWVRQLLVSHDILPNNFKRSWGGWGWGHLFDTLKPRFLAAGITEADFDVLVRENPARVLAFENG</sequence>
<feature type="binding site" evidence="3">
    <location>
        <position position="342"/>
    </location>
    <ligand>
        <name>a divalent metal cation</name>
        <dbReference type="ChEBI" id="CHEBI:60240"/>
        <label>1</label>
    </ligand>
</feature>
<evidence type="ECO:0000256" key="1">
    <source>
        <dbReference type="ARBA" id="ARBA00022723"/>
    </source>
</evidence>
<gene>
    <name evidence="5" type="ORF">SAMN06295920_11341</name>
</gene>
<evidence type="ECO:0000313" key="5">
    <source>
        <dbReference type="EMBL" id="SKC05452.1"/>
    </source>
</evidence>
<dbReference type="InterPro" id="IPR001559">
    <property type="entry name" value="Phosphotriesterase"/>
</dbReference>
<reference evidence="6" key="1">
    <citation type="submission" date="2017-02" db="EMBL/GenBank/DDBJ databases">
        <authorList>
            <person name="Varghese N."/>
            <person name="Submissions S."/>
        </authorList>
    </citation>
    <scope>NUCLEOTIDE SEQUENCE [LARGE SCALE GENOMIC DNA]</scope>
    <source>
        <strain evidence="6">UM2</strain>
    </source>
</reference>
<dbReference type="PROSITE" id="PS51347">
    <property type="entry name" value="PHOSPHOTRIESTERASE_2"/>
    <property type="match status" value="1"/>
</dbReference>
<dbReference type="GO" id="GO:0016788">
    <property type="term" value="F:hydrolase activity, acting on ester bonds"/>
    <property type="evidence" value="ECO:0007669"/>
    <property type="project" value="InterPro"/>
</dbReference>
<dbReference type="RefSeq" id="WP_079650377.1">
    <property type="nucleotide sequence ID" value="NZ_FUYM01000013.1"/>
</dbReference>
<dbReference type="InterPro" id="IPR017947">
    <property type="entry name" value="AryldialkylPase_Zn-BS"/>
</dbReference>
<dbReference type="GO" id="GO:0008270">
    <property type="term" value="F:zinc ion binding"/>
    <property type="evidence" value="ECO:0007669"/>
    <property type="project" value="InterPro"/>
</dbReference>
<dbReference type="PANTHER" id="PTHR10819:SF3">
    <property type="entry name" value="PHOSPHOTRIESTERASE-RELATED PROTEIN"/>
    <property type="match status" value="1"/>
</dbReference>
<dbReference type="AlphaFoldDB" id="A0A1T5GAR0"/>
<dbReference type="Gene3D" id="3.20.20.140">
    <property type="entry name" value="Metal-dependent hydrolases"/>
    <property type="match status" value="1"/>
</dbReference>
<organism evidence="5 6">
    <name type="scientific">Rhizorhabdus histidinilytica</name>
    <dbReference type="NCBI Taxonomy" id="439228"/>
    <lineage>
        <taxon>Bacteria</taxon>
        <taxon>Pseudomonadati</taxon>
        <taxon>Pseudomonadota</taxon>
        <taxon>Alphaproteobacteria</taxon>
        <taxon>Sphingomonadales</taxon>
        <taxon>Sphingomonadaceae</taxon>
        <taxon>Rhizorhabdus</taxon>
    </lineage>
</organism>
<dbReference type="OrthoDB" id="9795018at2"/>
<feature type="binding site" evidence="3">
    <location>
        <position position="64"/>
    </location>
    <ligand>
        <name>a divalent metal cation</name>
        <dbReference type="ChEBI" id="CHEBI:60240"/>
        <label>1</label>
    </ligand>
</feature>
<feature type="binding site" evidence="3">
    <location>
        <position position="62"/>
    </location>
    <ligand>
        <name>a divalent metal cation</name>
        <dbReference type="ChEBI" id="CHEBI:60240"/>
        <label>1</label>
    </ligand>
</feature>